<name>A0AAN1XYJ0_UNVUL</name>
<dbReference type="AlphaFoldDB" id="A0AAN1XYJ0"/>
<gene>
    <name evidence="2" type="ORF">WPS_22870</name>
</gene>
<organism evidence="2 3">
    <name type="scientific">Vulcanimicrobium alpinum</name>
    <dbReference type="NCBI Taxonomy" id="3016050"/>
    <lineage>
        <taxon>Bacteria</taxon>
        <taxon>Bacillati</taxon>
        <taxon>Vulcanimicrobiota</taxon>
        <taxon>Vulcanimicrobiia</taxon>
        <taxon>Vulcanimicrobiales</taxon>
        <taxon>Vulcanimicrobiaceae</taxon>
        <taxon>Vulcanimicrobium</taxon>
    </lineage>
</organism>
<feature type="compositionally biased region" description="Pro residues" evidence="1">
    <location>
        <begin position="159"/>
        <end position="174"/>
    </location>
</feature>
<dbReference type="Proteomes" id="UP001317532">
    <property type="component" value="Chromosome"/>
</dbReference>
<feature type="region of interest" description="Disordered" evidence="1">
    <location>
        <begin position="152"/>
        <end position="174"/>
    </location>
</feature>
<keyword evidence="3" id="KW-1185">Reference proteome</keyword>
<protein>
    <submittedName>
        <fullName evidence="2">Uncharacterized protein</fullName>
    </submittedName>
</protein>
<dbReference type="EMBL" id="AP025523">
    <property type="protein sequence ID" value="BDE07011.1"/>
    <property type="molecule type" value="Genomic_DNA"/>
</dbReference>
<evidence type="ECO:0000313" key="2">
    <source>
        <dbReference type="EMBL" id="BDE07011.1"/>
    </source>
</evidence>
<accession>A0AAN1XYJ0</accession>
<evidence type="ECO:0000313" key="3">
    <source>
        <dbReference type="Proteomes" id="UP001317532"/>
    </source>
</evidence>
<proteinExistence type="predicted"/>
<evidence type="ECO:0000256" key="1">
    <source>
        <dbReference type="SAM" id="MobiDB-lite"/>
    </source>
</evidence>
<dbReference type="KEGG" id="vab:WPS_22870"/>
<sequence>MHDPAFPWRCQTVKFGPAGFSEGGPGVYDAATMRVNSKWSTIALAVTGFTALAAPAARAADATATGPGVTLNVSRVIGAEALSVSGSAPAARPVEAALYATYSRDLPTVLLSRRVIDTDASGKFTTTIPTAPAYFAGAILTVVVRPLPGGARTSASLPVAPPNVPAPPDTDPNR</sequence>
<reference evidence="2 3" key="1">
    <citation type="journal article" date="2022" name="ISME Commun">
        <title>Vulcanimicrobium alpinus gen. nov. sp. nov., the first cultivated representative of the candidate phylum 'Eremiobacterota', is a metabolically versatile aerobic anoxygenic phototroph.</title>
        <authorList>
            <person name="Yabe S."/>
            <person name="Muto K."/>
            <person name="Abe K."/>
            <person name="Yokota A."/>
            <person name="Staudigel H."/>
            <person name="Tebo B.M."/>
        </authorList>
    </citation>
    <scope>NUCLEOTIDE SEQUENCE [LARGE SCALE GENOMIC DNA]</scope>
    <source>
        <strain evidence="2 3">WC8-2</strain>
    </source>
</reference>